<dbReference type="SUPFAM" id="SSF55021">
    <property type="entry name" value="ACT-like"/>
    <property type="match status" value="1"/>
</dbReference>
<sequence length="137" mass="15515">MERITITIDADLLRIVDTAMNRRGYTSRSEAIRDMIRDTAAHEEALSGDGPCVAVLDYVYDHTTRTLAQRLTEELHDHYDLSVASMHVHLDHERCLETTVLRGPNSALQKLSDTITTQRGVHNAHLHIIPLNKFSDD</sequence>
<feature type="binding site" evidence="7">
    <location>
        <position position="95"/>
    </location>
    <ligand>
        <name>Ni(2+)</name>
        <dbReference type="ChEBI" id="CHEBI:49786"/>
    </ligand>
</feature>
<dbReference type="InterPro" id="IPR027271">
    <property type="entry name" value="Acetolactate_synth/TF_NikR_C"/>
</dbReference>
<dbReference type="GO" id="GO:0003677">
    <property type="term" value="F:DNA binding"/>
    <property type="evidence" value="ECO:0007669"/>
    <property type="project" value="UniProtKB-KW"/>
</dbReference>
<feature type="domain" description="Ribbon-helix-helix protein CopG" evidence="8">
    <location>
        <begin position="2"/>
        <end position="38"/>
    </location>
</feature>
<evidence type="ECO:0000256" key="3">
    <source>
        <dbReference type="ARBA" id="ARBA00022723"/>
    </source>
</evidence>
<name>A0A252B9L5_9PROT</name>
<evidence type="ECO:0000313" key="11">
    <source>
        <dbReference type="Proteomes" id="UP000194999"/>
    </source>
</evidence>
<dbReference type="Proteomes" id="UP000194999">
    <property type="component" value="Unassembled WGS sequence"/>
</dbReference>
<dbReference type="Gene3D" id="1.10.1220.10">
    <property type="entry name" value="Met repressor-like"/>
    <property type="match status" value="1"/>
</dbReference>
<protein>
    <recommendedName>
        <fullName evidence="7">Putative nickel-responsive regulator</fullName>
    </recommendedName>
</protein>
<dbReference type="InterPro" id="IPR013321">
    <property type="entry name" value="Arc_rbn_hlx_hlx"/>
</dbReference>
<organism evidence="10 11">
    <name type="scientific">Acetobacter orientalis</name>
    <dbReference type="NCBI Taxonomy" id="146474"/>
    <lineage>
        <taxon>Bacteria</taxon>
        <taxon>Pseudomonadati</taxon>
        <taxon>Pseudomonadota</taxon>
        <taxon>Alphaproteobacteria</taxon>
        <taxon>Acetobacterales</taxon>
        <taxon>Acetobacteraceae</taxon>
        <taxon>Acetobacter</taxon>
    </lineage>
</organism>
<dbReference type="RefSeq" id="WP_094755494.1">
    <property type="nucleotide sequence ID" value="NZ_JOOY01000055.1"/>
</dbReference>
<keyword evidence="4 7" id="KW-0805">Transcription regulation</keyword>
<evidence type="ECO:0000259" key="8">
    <source>
        <dbReference type="Pfam" id="PF01402"/>
    </source>
</evidence>
<dbReference type="PANTHER" id="PTHR34719">
    <property type="entry name" value="NICKEL-RESPONSIVE REGULATOR"/>
    <property type="match status" value="1"/>
</dbReference>
<dbReference type="Gene3D" id="3.30.70.1150">
    <property type="entry name" value="ACT-like. Chain A, domain 2"/>
    <property type="match status" value="1"/>
</dbReference>
<evidence type="ECO:0000256" key="1">
    <source>
        <dbReference type="ARBA" id="ARBA00008478"/>
    </source>
</evidence>
<keyword evidence="3 7" id="KW-0479">Metal-binding</keyword>
<feature type="binding site" evidence="7">
    <location>
        <position position="87"/>
    </location>
    <ligand>
        <name>Ni(2+)</name>
        <dbReference type="ChEBI" id="CHEBI:49786"/>
    </ligand>
</feature>
<comment type="cofactor">
    <cofactor evidence="7">
        <name>Ni(2+)</name>
        <dbReference type="ChEBI" id="CHEBI:49786"/>
    </cofactor>
    <text evidence="7">Binds 1 nickel ion per subunit.</text>
</comment>
<dbReference type="NCBIfam" id="NF003381">
    <property type="entry name" value="PRK04460.1"/>
    <property type="match status" value="1"/>
</dbReference>
<dbReference type="InterPro" id="IPR045865">
    <property type="entry name" value="ACT-like_dom_sf"/>
</dbReference>
<dbReference type="InterPro" id="IPR014864">
    <property type="entry name" value="TF_NikR_Ni-bd_C"/>
</dbReference>
<dbReference type="GO" id="GO:0003700">
    <property type="term" value="F:DNA-binding transcription factor activity"/>
    <property type="evidence" value="ECO:0007669"/>
    <property type="project" value="UniProtKB-UniRule"/>
</dbReference>
<dbReference type="CDD" id="cd22231">
    <property type="entry name" value="RHH_NikR_HicB-like"/>
    <property type="match status" value="1"/>
</dbReference>
<proteinExistence type="inferred from homology"/>
<comment type="caution">
    <text evidence="10">The sequence shown here is derived from an EMBL/GenBank/DDBJ whole genome shotgun (WGS) entry which is preliminary data.</text>
</comment>
<feature type="binding site" evidence="7">
    <location>
        <position position="76"/>
    </location>
    <ligand>
        <name>Ni(2+)</name>
        <dbReference type="ChEBI" id="CHEBI:49786"/>
    </ligand>
</feature>
<evidence type="ECO:0000256" key="7">
    <source>
        <dbReference type="HAMAP-Rule" id="MF_00476"/>
    </source>
</evidence>
<evidence type="ECO:0000256" key="4">
    <source>
        <dbReference type="ARBA" id="ARBA00023015"/>
    </source>
</evidence>
<dbReference type="NCBIfam" id="NF002815">
    <property type="entry name" value="PRK02967.1"/>
    <property type="match status" value="1"/>
</dbReference>
<gene>
    <name evidence="10" type="ORF">HK15_09605</name>
</gene>
<evidence type="ECO:0000256" key="2">
    <source>
        <dbReference type="ARBA" id="ARBA00022596"/>
    </source>
</evidence>
<dbReference type="HAMAP" id="MF_00476">
    <property type="entry name" value="NikR"/>
    <property type="match status" value="1"/>
</dbReference>
<keyword evidence="6 7" id="KW-0804">Transcription</keyword>
<evidence type="ECO:0000313" key="10">
    <source>
        <dbReference type="EMBL" id="OUJ00938.1"/>
    </source>
</evidence>
<dbReference type="SUPFAM" id="SSF47598">
    <property type="entry name" value="Ribbon-helix-helix"/>
    <property type="match status" value="1"/>
</dbReference>
<feature type="domain" description="Transcription factor NikR nickel binding C-terminal" evidence="9">
    <location>
        <begin position="53"/>
        <end position="129"/>
    </location>
</feature>
<dbReference type="InterPro" id="IPR050192">
    <property type="entry name" value="CopG/NikR_regulator"/>
</dbReference>
<dbReference type="EMBL" id="JOOY01000055">
    <property type="protein sequence ID" value="OUJ00938.1"/>
    <property type="molecule type" value="Genomic_DNA"/>
</dbReference>
<evidence type="ECO:0000256" key="5">
    <source>
        <dbReference type="ARBA" id="ARBA00023125"/>
    </source>
</evidence>
<keyword evidence="2 7" id="KW-0533">Nickel</keyword>
<feature type="binding site" evidence="7">
    <location>
        <position position="89"/>
    </location>
    <ligand>
        <name>Ni(2+)</name>
        <dbReference type="ChEBI" id="CHEBI:49786"/>
    </ligand>
</feature>
<accession>A0A252B9L5</accession>
<dbReference type="PANTHER" id="PTHR34719:SF2">
    <property type="entry name" value="NICKEL-RESPONSIVE REGULATOR"/>
    <property type="match status" value="1"/>
</dbReference>
<dbReference type="AlphaFoldDB" id="A0A252B9L5"/>
<comment type="function">
    <text evidence="7">Transcriptional regulator.</text>
</comment>
<reference evidence="10 11" key="1">
    <citation type="submission" date="2014-06" db="EMBL/GenBank/DDBJ databases">
        <authorList>
            <person name="Ju J."/>
            <person name="Zhang J."/>
        </authorList>
    </citation>
    <scope>NUCLEOTIDE SEQUENCE [LARGE SCALE GENOMIC DNA]</scope>
    <source>
        <strain evidence="10">DmW_048</strain>
    </source>
</reference>
<keyword evidence="5 7" id="KW-0238">DNA-binding</keyword>
<evidence type="ECO:0000256" key="6">
    <source>
        <dbReference type="ARBA" id="ARBA00023163"/>
    </source>
</evidence>
<dbReference type="GO" id="GO:0010045">
    <property type="term" value="P:response to nickel cation"/>
    <property type="evidence" value="ECO:0007669"/>
    <property type="project" value="InterPro"/>
</dbReference>
<comment type="similarity">
    <text evidence="1 7">Belongs to the transcriptional regulatory CopG/NikR family.</text>
</comment>
<dbReference type="InterPro" id="IPR022988">
    <property type="entry name" value="Ni_resp_reg_NikR"/>
</dbReference>
<dbReference type="GO" id="GO:0016151">
    <property type="term" value="F:nickel cation binding"/>
    <property type="evidence" value="ECO:0007669"/>
    <property type="project" value="UniProtKB-UniRule"/>
</dbReference>
<dbReference type="Pfam" id="PF01402">
    <property type="entry name" value="RHH_1"/>
    <property type="match status" value="1"/>
</dbReference>
<evidence type="ECO:0000259" key="9">
    <source>
        <dbReference type="Pfam" id="PF08753"/>
    </source>
</evidence>
<dbReference type="InterPro" id="IPR010985">
    <property type="entry name" value="Ribbon_hlx_hlx"/>
</dbReference>
<dbReference type="Pfam" id="PF08753">
    <property type="entry name" value="NikR_C"/>
    <property type="match status" value="1"/>
</dbReference>
<dbReference type="InterPro" id="IPR002145">
    <property type="entry name" value="CopG"/>
</dbReference>